<dbReference type="FunFam" id="3.40.50.300:FF:000661">
    <property type="entry name" value="calmodulin-interacting protein 111 isoform X1"/>
    <property type="match status" value="1"/>
</dbReference>
<dbReference type="OrthoDB" id="5421at2759"/>
<dbReference type="GO" id="GO:0005737">
    <property type="term" value="C:cytoplasm"/>
    <property type="evidence" value="ECO:0007669"/>
    <property type="project" value="TreeGrafter"/>
</dbReference>
<dbReference type="EMBL" id="LODT01000016">
    <property type="protein sequence ID" value="KYR00205.1"/>
    <property type="molecule type" value="Genomic_DNA"/>
</dbReference>
<evidence type="ECO:0000313" key="2">
    <source>
        <dbReference type="EMBL" id="KYR00205.1"/>
    </source>
</evidence>
<dbReference type="Gene3D" id="1.10.8.60">
    <property type="match status" value="2"/>
</dbReference>
<protein>
    <recommendedName>
        <fullName evidence="1">AAA+ ATPase domain-containing protein</fullName>
    </recommendedName>
</protein>
<sequence length="704" mass="80348">MTDRTTISCIYSDHVLNNQIRISPTYIEELRLKSYQFIHLILSLNDDNKCINKLPFIYEVVPDATISQKHKIAKIPWFLYTNFKRSLTGFSIEPIPIFDRTQIQSSTTPIVILKLYVPFGYNTPTISFNLNSIKRYLLYKPIIKNSNIIIELVGVEYIFNIVDIMNCISGSLIYFQNGYEVEIVDEKIYSIAESAVLVELKDEISQLNEFIDLKFNRKNNSFNTLSFLSSKAILISGVEGTPKEALINYLCNRYNHKYLNLDDINIIDSSNTNNSANGILYIFENLDRIGTQKDNENNPTKKKYITKLVQFIDKLKSNEILVTSCRSQNRVDQSLIRAGRIDRFVPLSIPTQAKRILILQALLKDSPLRFNDGIRDFNDFVYQLSKITPGFVYNDLSKLLRNTALQVVARSTDSSSEIQLSFEDFKQSLAYIKPGNLGQFDVGLARVSWESIGGYQWVKDKFKELIEWPIRYQETFDRLNLKSSSGVLLYGPSGCGKTMIVQAVASEMSINFISVKGSDIFSKWLGESEQTIREIFAKARQSQPCILFFDELDALGQSRGASSDGSSIENRILSQLLNEMDGIEKKSHIFLMGCVTGDNVDQIDKALLRLGRFETSLYIPLPNELDRLDILQRVCKSEMTIDPSFSDSQWLEIAQKTNLYSGAQLKHLCNQSGVYQLELDINSPYITFSSIMHTLNSQRIKYGE</sequence>
<dbReference type="GO" id="GO:0005524">
    <property type="term" value="F:ATP binding"/>
    <property type="evidence" value="ECO:0007669"/>
    <property type="project" value="InterPro"/>
</dbReference>
<evidence type="ECO:0000313" key="3">
    <source>
        <dbReference type="Proteomes" id="UP000076078"/>
    </source>
</evidence>
<comment type="caution">
    <text evidence="2">The sequence shown here is derived from an EMBL/GenBank/DDBJ whole genome shotgun (WGS) entry which is preliminary data.</text>
</comment>
<name>A0A152A282_TIELA</name>
<organism evidence="2 3">
    <name type="scientific">Tieghemostelium lacteum</name>
    <name type="common">Slime mold</name>
    <name type="synonym">Dictyostelium lacteum</name>
    <dbReference type="NCBI Taxonomy" id="361077"/>
    <lineage>
        <taxon>Eukaryota</taxon>
        <taxon>Amoebozoa</taxon>
        <taxon>Evosea</taxon>
        <taxon>Eumycetozoa</taxon>
        <taxon>Dictyostelia</taxon>
        <taxon>Dictyosteliales</taxon>
        <taxon>Raperosteliaceae</taxon>
        <taxon>Tieghemostelium</taxon>
    </lineage>
</organism>
<feature type="domain" description="AAA+ ATPase" evidence="1">
    <location>
        <begin position="483"/>
        <end position="623"/>
    </location>
</feature>
<dbReference type="SUPFAM" id="SSF52540">
    <property type="entry name" value="P-loop containing nucleoside triphosphate hydrolases"/>
    <property type="match status" value="2"/>
</dbReference>
<dbReference type="InterPro" id="IPR050168">
    <property type="entry name" value="AAA_ATPase_domain"/>
</dbReference>
<reference evidence="2 3" key="1">
    <citation type="submission" date="2015-12" db="EMBL/GenBank/DDBJ databases">
        <title>Dictyostelia acquired genes for synthesis and detection of signals that induce cell-type specialization by lateral gene transfer from prokaryotes.</title>
        <authorList>
            <person name="Gloeckner G."/>
            <person name="Schaap P."/>
        </authorList>
    </citation>
    <scope>NUCLEOTIDE SEQUENCE [LARGE SCALE GENOMIC DNA]</scope>
    <source>
        <strain evidence="2 3">TK</strain>
    </source>
</reference>
<dbReference type="AlphaFoldDB" id="A0A152A282"/>
<dbReference type="InParanoid" id="A0A152A282"/>
<dbReference type="GO" id="GO:0016887">
    <property type="term" value="F:ATP hydrolysis activity"/>
    <property type="evidence" value="ECO:0007669"/>
    <property type="project" value="InterPro"/>
</dbReference>
<dbReference type="Proteomes" id="UP000076078">
    <property type="component" value="Unassembled WGS sequence"/>
</dbReference>
<dbReference type="InterPro" id="IPR003959">
    <property type="entry name" value="ATPase_AAA_core"/>
</dbReference>
<dbReference type="FunCoup" id="A0A152A282">
    <property type="interactions" value="56"/>
</dbReference>
<keyword evidence="3" id="KW-1185">Reference proteome</keyword>
<dbReference type="PANTHER" id="PTHR23077:SF51">
    <property type="entry name" value="AAA+ ATPASE DOMAIN-CONTAINING PROTEIN"/>
    <property type="match status" value="1"/>
</dbReference>
<dbReference type="InterPro" id="IPR027417">
    <property type="entry name" value="P-loop_NTPase"/>
</dbReference>
<proteinExistence type="predicted"/>
<dbReference type="InterPro" id="IPR003593">
    <property type="entry name" value="AAA+_ATPase"/>
</dbReference>
<accession>A0A152A282</accession>
<dbReference type="OMA" id="MSINFIS"/>
<gene>
    <name evidence="2" type="ORF">DLAC_11550</name>
</gene>
<dbReference type="Pfam" id="PF00004">
    <property type="entry name" value="AAA"/>
    <property type="match status" value="2"/>
</dbReference>
<dbReference type="Gene3D" id="3.40.50.300">
    <property type="entry name" value="P-loop containing nucleotide triphosphate hydrolases"/>
    <property type="match status" value="2"/>
</dbReference>
<dbReference type="STRING" id="361077.A0A152A282"/>
<dbReference type="SMART" id="SM00382">
    <property type="entry name" value="AAA"/>
    <property type="match status" value="1"/>
</dbReference>
<dbReference type="PANTHER" id="PTHR23077">
    <property type="entry name" value="AAA-FAMILY ATPASE"/>
    <property type="match status" value="1"/>
</dbReference>
<evidence type="ECO:0000259" key="1">
    <source>
        <dbReference type="SMART" id="SM00382"/>
    </source>
</evidence>